<evidence type="ECO:0000259" key="3">
    <source>
        <dbReference type="Pfam" id="PF22822"/>
    </source>
</evidence>
<feature type="domain" description="MrpR N-terminal core-binding" evidence="3">
    <location>
        <begin position="14"/>
        <end position="91"/>
    </location>
</feature>
<dbReference type="Gene3D" id="1.10.443.10">
    <property type="entry name" value="Intergrase catalytic core"/>
    <property type="match status" value="1"/>
</dbReference>
<dbReference type="InterPro" id="IPR013762">
    <property type="entry name" value="Integrase-like_cat_sf"/>
</dbReference>
<name>A0A218KBY2_9CAUD</name>
<dbReference type="EMBL" id="KT070867">
    <property type="protein sequence ID" value="AKQ08391.1"/>
    <property type="molecule type" value="Genomic_DNA"/>
</dbReference>
<dbReference type="GO" id="GO:0015074">
    <property type="term" value="P:DNA integration"/>
    <property type="evidence" value="ECO:0007669"/>
    <property type="project" value="InterPro"/>
</dbReference>
<dbReference type="InterPro" id="IPR055009">
    <property type="entry name" value="MrpR_N_CB"/>
</dbReference>
<proteinExistence type="inferred from homology"/>
<gene>
    <name evidence="5" type="ORF">PBC2_076</name>
</gene>
<evidence type="ECO:0000313" key="6">
    <source>
        <dbReference type="Proteomes" id="UP000223102"/>
    </source>
</evidence>
<keyword evidence="2" id="KW-0233">DNA recombination</keyword>
<evidence type="ECO:0000259" key="4">
    <source>
        <dbReference type="Pfam" id="PF22823"/>
    </source>
</evidence>
<keyword evidence="6" id="KW-1185">Reference proteome</keyword>
<dbReference type="Pfam" id="PF22823">
    <property type="entry name" value="MrpR_C_cat"/>
    <property type="match status" value="1"/>
</dbReference>
<dbReference type="GO" id="GO:0003677">
    <property type="term" value="F:DNA binding"/>
    <property type="evidence" value="ECO:0007669"/>
    <property type="project" value="InterPro"/>
</dbReference>
<evidence type="ECO:0000256" key="2">
    <source>
        <dbReference type="ARBA" id="ARBA00023172"/>
    </source>
</evidence>
<accession>A0A218KBY2</accession>
<organism evidence="5 6">
    <name type="scientific">Bacillus phage PBC2</name>
    <dbReference type="NCBI Taxonomy" id="1675029"/>
    <lineage>
        <taxon>Viruses</taxon>
        <taxon>Duplodnaviria</taxon>
        <taxon>Heunggongvirae</taxon>
        <taxon>Uroviricota</taxon>
        <taxon>Caudoviricetes</taxon>
        <taxon>Andregratiavirinae</taxon>
        <taxon>Haetaevirus</taxon>
        <taxon>Haetaevirus PBC2</taxon>
    </lineage>
</organism>
<dbReference type="Pfam" id="PF22822">
    <property type="entry name" value="MrpR_N_CB"/>
    <property type="match status" value="1"/>
</dbReference>
<dbReference type="SUPFAM" id="SSF56349">
    <property type="entry name" value="DNA breaking-rejoining enzymes"/>
    <property type="match status" value="1"/>
</dbReference>
<dbReference type="InterPro" id="IPR011010">
    <property type="entry name" value="DNA_brk_join_enz"/>
</dbReference>
<sequence length="332" mass="39063">MAVINTNDNSIFDKDGLKETFLLEAVNENTVFSYKRIFKYTAKHEFALDKDIRLFTFSELETVLFNFKSNNRNTVETYARIISSYLNWCVKNGKIKENVLYTLKPKDFEKYLTNEEVYITEKTLKRYEDRCVNPQDSVILRLSFVGVGGKQMSEIRNLRISDVDFENKRLHLLNTLKEDENGMPVKFTERFLDVDDRTLDLIKEAYDQKIYLKKNGDMIAQDNIKKTNDLVNSDYIVRASITKTHKSINAPVDKFVVYRRMKNIAEALQFDKLTAKYIQRSGMMYYANELIKGENELSLDDIKIVADRFNMKSYHNLKGFLDLEHIRQTYPQ</sequence>
<dbReference type="Proteomes" id="UP000223102">
    <property type="component" value="Segment"/>
</dbReference>
<reference evidence="5 6" key="1">
    <citation type="submission" date="2015-06" db="EMBL/GenBank/DDBJ databases">
        <title>Complete genome sequence of Bacillus cereus phage PBC2.</title>
        <authorList>
            <person name="Kong M."/>
            <person name="Ryu S."/>
        </authorList>
    </citation>
    <scope>NUCLEOTIDE SEQUENCE [LARGE SCALE GENOMIC DNA]</scope>
</reference>
<evidence type="ECO:0000313" key="5">
    <source>
        <dbReference type="EMBL" id="AKQ08391.1"/>
    </source>
</evidence>
<feature type="domain" description="MrpR C-terminal catalytic" evidence="4">
    <location>
        <begin position="118"/>
        <end position="312"/>
    </location>
</feature>
<comment type="similarity">
    <text evidence="1">Belongs to the 'phage' integrase family.</text>
</comment>
<protein>
    <submittedName>
        <fullName evidence="5">DNA breaking-rejoining enzyme</fullName>
    </submittedName>
</protein>
<evidence type="ECO:0000256" key="1">
    <source>
        <dbReference type="ARBA" id="ARBA00008857"/>
    </source>
</evidence>
<dbReference type="GO" id="GO:0006310">
    <property type="term" value="P:DNA recombination"/>
    <property type="evidence" value="ECO:0007669"/>
    <property type="project" value="UniProtKB-KW"/>
</dbReference>
<dbReference type="InterPro" id="IPR055008">
    <property type="entry name" value="MrpR_C_cat"/>
</dbReference>